<keyword evidence="2" id="KW-1185">Reference proteome</keyword>
<comment type="caution">
    <text evidence="1">The sequence shown here is derived from an EMBL/GenBank/DDBJ whole genome shotgun (WGS) entry which is preliminary data.</text>
</comment>
<dbReference type="Proteomes" id="UP000006729">
    <property type="component" value="Chromosome 3"/>
</dbReference>
<proteinExistence type="predicted"/>
<dbReference type="EMBL" id="CM009292">
    <property type="protein sequence ID" value="KAI9397601.1"/>
    <property type="molecule type" value="Genomic_DNA"/>
</dbReference>
<organism evidence="1 2">
    <name type="scientific">Populus trichocarpa</name>
    <name type="common">Western balsam poplar</name>
    <name type="synonym">Populus balsamifera subsp. trichocarpa</name>
    <dbReference type="NCBI Taxonomy" id="3694"/>
    <lineage>
        <taxon>Eukaryota</taxon>
        <taxon>Viridiplantae</taxon>
        <taxon>Streptophyta</taxon>
        <taxon>Embryophyta</taxon>
        <taxon>Tracheophyta</taxon>
        <taxon>Spermatophyta</taxon>
        <taxon>Magnoliopsida</taxon>
        <taxon>eudicotyledons</taxon>
        <taxon>Gunneridae</taxon>
        <taxon>Pentapetalae</taxon>
        <taxon>rosids</taxon>
        <taxon>fabids</taxon>
        <taxon>Malpighiales</taxon>
        <taxon>Salicaceae</taxon>
        <taxon>Saliceae</taxon>
        <taxon>Populus</taxon>
    </lineage>
</organism>
<evidence type="ECO:0000313" key="1">
    <source>
        <dbReference type="EMBL" id="KAI9397601.1"/>
    </source>
</evidence>
<accession>A0ACC0T7V9</accession>
<gene>
    <name evidence="1" type="ORF">POPTR_003G057301v4</name>
</gene>
<protein>
    <submittedName>
        <fullName evidence="1">Uncharacterized protein</fullName>
    </submittedName>
</protein>
<reference evidence="1 2" key="1">
    <citation type="journal article" date="2006" name="Science">
        <title>The genome of black cottonwood, Populus trichocarpa (Torr. &amp; Gray).</title>
        <authorList>
            <person name="Tuskan G.A."/>
            <person name="Difazio S."/>
            <person name="Jansson S."/>
            <person name="Bohlmann J."/>
            <person name="Grigoriev I."/>
            <person name="Hellsten U."/>
            <person name="Putnam N."/>
            <person name="Ralph S."/>
            <person name="Rombauts S."/>
            <person name="Salamov A."/>
            <person name="Schein J."/>
            <person name="Sterck L."/>
            <person name="Aerts A."/>
            <person name="Bhalerao R.R."/>
            <person name="Bhalerao R.P."/>
            <person name="Blaudez D."/>
            <person name="Boerjan W."/>
            <person name="Brun A."/>
            <person name="Brunner A."/>
            <person name="Busov V."/>
            <person name="Campbell M."/>
            <person name="Carlson J."/>
            <person name="Chalot M."/>
            <person name="Chapman J."/>
            <person name="Chen G.L."/>
            <person name="Cooper D."/>
            <person name="Coutinho P.M."/>
            <person name="Couturier J."/>
            <person name="Covert S."/>
            <person name="Cronk Q."/>
            <person name="Cunningham R."/>
            <person name="Davis J."/>
            <person name="Degroeve S."/>
            <person name="Dejardin A."/>
            <person name="Depamphilis C."/>
            <person name="Detter J."/>
            <person name="Dirks B."/>
            <person name="Dubchak I."/>
            <person name="Duplessis S."/>
            <person name="Ehlting J."/>
            <person name="Ellis B."/>
            <person name="Gendler K."/>
            <person name="Goodstein D."/>
            <person name="Gribskov M."/>
            <person name="Grimwood J."/>
            <person name="Groover A."/>
            <person name="Gunter L."/>
            <person name="Hamberger B."/>
            <person name="Heinze B."/>
            <person name="Helariutta Y."/>
            <person name="Henrissat B."/>
            <person name="Holligan D."/>
            <person name="Holt R."/>
            <person name="Huang W."/>
            <person name="Islam-Faridi N."/>
            <person name="Jones S."/>
            <person name="Jones-Rhoades M."/>
            <person name="Jorgensen R."/>
            <person name="Joshi C."/>
            <person name="Kangasjarvi J."/>
            <person name="Karlsson J."/>
            <person name="Kelleher C."/>
            <person name="Kirkpatrick R."/>
            <person name="Kirst M."/>
            <person name="Kohler A."/>
            <person name="Kalluri U."/>
            <person name="Larimer F."/>
            <person name="Leebens-Mack J."/>
            <person name="Leple J.C."/>
            <person name="Locascio P."/>
            <person name="Lou Y."/>
            <person name="Lucas S."/>
            <person name="Martin F."/>
            <person name="Montanini B."/>
            <person name="Napoli C."/>
            <person name="Nelson D.R."/>
            <person name="Nelson C."/>
            <person name="Nieminen K."/>
            <person name="Nilsson O."/>
            <person name="Pereda V."/>
            <person name="Peter G."/>
            <person name="Philippe R."/>
            <person name="Pilate G."/>
            <person name="Poliakov A."/>
            <person name="Razumovskaya J."/>
            <person name="Richardson P."/>
            <person name="Rinaldi C."/>
            <person name="Ritland K."/>
            <person name="Rouze P."/>
            <person name="Ryaboy D."/>
            <person name="Schmutz J."/>
            <person name="Schrader J."/>
            <person name="Segerman B."/>
            <person name="Shin H."/>
            <person name="Siddiqui A."/>
            <person name="Sterky F."/>
            <person name="Terry A."/>
            <person name="Tsai C.J."/>
            <person name="Uberbacher E."/>
            <person name="Unneberg P."/>
            <person name="Vahala J."/>
            <person name="Wall K."/>
            <person name="Wessler S."/>
            <person name="Yang G."/>
            <person name="Yin T."/>
            <person name="Douglas C."/>
            <person name="Marra M."/>
            <person name="Sandberg G."/>
            <person name="Van de Peer Y."/>
            <person name="Rokhsar D."/>
        </authorList>
    </citation>
    <scope>NUCLEOTIDE SEQUENCE [LARGE SCALE GENOMIC DNA]</scope>
    <source>
        <strain evidence="2">cv. Nisqually</strain>
    </source>
</reference>
<name>A0ACC0T7V9_POPTR</name>
<sequence>MKRNSFVYIFKLLQLPVFYKQRDLLFYPTWAYALPTWILKIPITIIEVAVWVFITYYTMGFDPNVERLLAAVGRNLTVSSTMASFVFLMLFTNCGFVLSRENMKKWFIWGYWISPMMYGEKAMAVNEFLGKSWSRVLPFSTEPLGVVVLKSRGFFTEAYWYWIGVGALIGFTVVCNFAYTAALTCLDPLEKLQGVRLEESPGNKENDKAKRALELLSQVNHQNEAENQEEIRKRFNSCRSSSVMSEATTIGASQNKKRGMILPFEQNFITFDEITYSINMPQEMKDQGIREDKIVLLRGVSGAFKPSVLTALMGVTGAGKTTLMDVLAGRKTGGYIEGNITISGYPKSCSLRKLWSLWN</sequence>
<evidence type="ECO:0000313" key="2">
    <source>
        <dbReference type="Proteomes" id="UP000006729"/>
    </source>
</evidence>